<accession>A0ABN7UQF7</accession>
<name>A0ABN7UQF7_GIGMA</name>
<reference evidence="1 2" key="1">
    <citation type="submission" date="2021-06" db="EMBL/GenBank/DDBJ databases">
        <authorList>
            <person name="Kallberg Y."/>
            <person name="Tangrot J."/>
            <person name="Rosling A."/>
        </authorList>
    </citation>
    <scope>NUCLEOTIDE SEQUENCE [LARGE SCALE GENOMIC DNA]</scope>
    <source>
        <strain evidence="1 2">120-4 pot B 10/14</strain>
    </source>
</reference>
<dbReference type="EMBL" id="CAJVQB010004987">
    <property type="protein sequence ID" value="CAG8650570.1"/>
    <property type="molecule type" value="Genomic_DNA"/>
</dbReference>
<protein>
    <submittedName>
        <fullName evidence="1">550_t:CDS:1</fullName>
    </submittedName>
</protein>
<sequence>MSYALHEDVISYLQDCFKKPNNQAWLGPIVVSGQPYHHNPIGMGEKIAPDVAVRPRECFVQRANPPPDLPRGDFTGNSHARIVCQIANTQKINLWNTKCETWMHGEYVRCVFGLKIYPKKNIDRTVHQPIVARLWVRRELPGGLLSSNATLSGNGVYVKEWECGTIHHSTNTPTDCNAPNNDQFKVTIPVSDVFWDPPIADGVLNVDGYTPVLLEF</sequence>
<keyword evidence="2" id="KW-1185">Reference proteome</keyword>
<evidence type="ECO:0000313" key="1">
    <source>
        <dbReference type="EMBL" id="CAG8650570.1"/>
    </source>
</evidence>
<dbReference type="Proteomes" id="UP000789901">
    <property type="component" value="Unassembled WGS sequence"/>
</dbReference>
<gene>
    <name evidence="1" type="ORF">GMARGA_LOCUS9331</name>
</gene>
<organism evidence="1 2">
    <name type="scientific">Gigaspora margarita</name>
    <dbReference type="NCBI Taxonomy" id="4874"/>
    <lineage>
        <taxon>Eukaryota</taxon>
        <taxon>Fungi</taxon>
        <taxon>Fungi incertae sedis</taxon>
        <taxon>Mucoromycota</taxon>
        <taxon>Glomeromycotina</taxon>
        <taxon>Glomeromycetes</taxon>
        <taxon>Diversisporales</taxon>
        <taxon>Gigasporaceae</taxon>
        <taxon>Gigaspora</taxon>
    </lineage>
</organism>
<evidence type="ECO:0000313" key="2">
    <source>
        <dbReference type="Proteomes" id="UP000789901"/>
    </source>
</evidence>
<comment type="caution">
    <text evidence="1">The sequence shown here is derived from an EMBL/GenBank/DDBJ whole genome shotgun (WGS) entry which is preliminary data.</text>
</comment>
<proteinExistence type="predicted"/>